<evidence type="ECO:0000256" key="2">
    <source>
        <dbReference type="ARBA" id="ARBA00006683"/>
    </source>
</evidence>
<evidence type="ECO:0000313" key="9">
    <source>
        <dbReference type="EMBL" id="EYT49526.1"/>
    </source>
</evidence>
<sequence length="419" mass="43572">MTTERMLTSLRRRWHLVLLCTALGAALAVAALYLLPPTYEARTQLLVEVTDGEAGSRSENSAFVQQSMPTLLQFARSTTIAEDVADRTAQADTPAEVSERLTFTVLEDTTVLEIVATGETPEHAATLADAAARSVIGTVPSPAGSLEGLTTDVLQPPTVPTSPVSPDPLAVLPAGVIIGVLTGVMLALLGTLRDRHARDLDEIEEAAGSPVMGVLCRATPSRLTSAVRSRAIPTTMPRIFSALGLGDGRADRQVLPVSAAHTGVDAGFVAAGLVRTARASGVRAVLMLNDTTLGRARASTLTAGGLEDLTITGPRRAPGAVLTSAALAATLDQVPERTELVVILCGVIDEDPDVRATLELAGRVLLVTDLAPPTVRLRAAVHCANGADAHIDGVVLCDTETPGAADIRLPSIARERSTL</sequence>
<evidence type="ECO:0000256" key="3">
    <source>
        <dbReference type="ARBA" id="ARBA00022475"/>
    </source>
</evidence>
<feature type="transmembrane region" description="Helical" evidence="7">
    <location>
        <begin position="169"/>
        <end position="189"/>
    </location>
</feature>
<keyword evidence="4 7" id="KW-0812">Transmembrane</keyword>
<organism evidence="9 10">
    <name type="scientific">Brachybacterium muris UCD-AY4</name>
    <dbReference type="NCBI Taxonomy" id="1249481"/>
    <lineage>
        <taxon>Bacteria</taxon>
        <taxon>Bacillati</taxon>
        <taxon>Actinomycetota</taxon>
        <taxon>Actinomycetes</taxon>
        <taxon>Micrococcales</taxon>
        <taxon>Dermabacteraceae</taxon>
        <taxon>Brachybacterium</taxon>
    </lineage>
</organism>
<evidence type="ECO:0000256" key="5">
    <source>
        <dbReference type="ARBA" id="ARBA00022989"/>
    </source>
</evidence>
<dbReference type="PANTHER" id="PTHR32309:SF31">
    <property type="entry name" value="CAPSULAR EXOPOLYSACCHARIDE FAMILY"/>
    <property type="match status" value="1"/>
</dbReference>
<dbReference type="EMBL" id="AORC01000009">
    <property type="protein sequence ID" value="EYT49526.1"/>
    <property type="molecule type" value="Genomic_DNA"/>
</dbReference>
<evidence type="ECO:0000256" key="4">
    <source>
        <dbReference type="ARBA" id="ARBA00022692"/>
    </source>
</evidence>
<evidence type="ECO:0000256" key="1">
    <source>
        <dbReference type="ARBA" id="ARBA00004651"/>
    </source>
</evidence>
<evidence type="ECO:0000313" key="10">
    <source>
        <dbReference type="Proteomes" id="UP000019754"/>
    </source>
</evidence>
<protein>
    <recommendedName>
        <fullName evidence="8">Polysaccharide chain length determinant N-terminal domain-containing protein</fullName>
    </recommendedName>
</protein>
<evidence type="ECO:0000256" key="7">
    <source>
        <dbReference type="SAM" id="Phobius"/>
    </source>
</evidence>
<dbReference type="InterPro" id="IPR003856">
    <property type="entry name" value="LPS_length_determ_N"/>
</dbReference>
<reference evidence="9 10" key="1">
    <citation type="journal article" date="2013" name="Genome Announc.">
        <title>Draft genome sequence of an Actinobacterium, Brachybacterium muris strain UCD-AY4.</title>
        <authorList>
            <person name="Lo J.R."/>
            <person name="Lang J.M."/>
            <person name="Darling A.E."/>
            <person name="Eisen J.A."/>
            <person name="Coil D.A."/>
        </authorList>
    </citation>
    <scope>NUCLEOTIDE SEQUENCE [LARGE SCALE GENOMIC DNA]</scope>
    <source>
        <strain evidence="9 10">UCD-AY4</strain>
    </source>
</reference>
<comment type="similarity">
    <text evidence="2">Belongs to the CpsC/CapA family.</text>
</comment>
<keyword evidence="3" id="KW-1003">Cell membrane</keyword>
<comment type="caution">
    <text evidence="9">The sequence shown here is derived from an EMBL/GenBank/DDBJ whole genome shotgun (WGS) entry which is preliminary data.</text>
</comment>
<dbReference type="InterPro" id="IPR050445">
    <property type="entry name" value="Bact_polysacc_biosynth/exp"/>
</dbReference>
<accession>A0A022KU51</accession>
<dbReference type="Proteomes" id="UP000019754">
    <property type="component" value="Unassembled WGS sequence"/>
</dbReference>
<dbReference type="OrthoDB" id="9812433at2"/>
<name>A0A022KU51_9MICO</name>
<comment type="subcellular location">
    <subcellularLocation>
        <location evidence="1">Cell membrane</location>
        <topology evidence="1">Multi-pass membrane protein</topology>
    </subcellularLocation>
</comment>
<dbReference type="HOGENOM" id="CLU_655012_0_0_11"/>
<proteinExistence type="inferred from homology"/>
<evidence type="ECO:0000259" key="8">
    <source>
        <dbReference type="Pfam" id="PF02706"/>
    </source>
</evidence>
<evidence type="ECO:0000256" key="6">
    <source>
        <dbReference type="ARBA" id="ARBA00023136"/>
    </source>
</evidence>
<gene>
    <name evidence="9" type="ORF">D641_0107740</name>
</gene>
<dbReference type="RefSeq" id="WP_017823082.1">
    <property type="nucleotide sequence ID" value="NZ_AORC01000009.1"/>
</dbReference>
<feature type="domain" description="Polysaccharide chain length determinant N-terminal" evidence="8">
    <location>
        <begin position="5"/>
        <end position="76"/>
    </location>
</feature>
<dbReference type="STRING" id="1249481.D641_0107740"/>
<keyword evidence="6 7" id="KW-0472">Membrane</keyword>
<keyword evidence="5 7" id="KW-1133">Transmembrane helix</keyword>
<dbReference type="Pfam" id="PF02706">
    <property type="entry name" value="Wzz"/>
    <property type="match status" value="1"/>
</dbReference>
<dbReference type="GO" id="GO:0005886">
    <property type="term" value="C:plasma membrane"/>
    <property type="evidence" value="ECO:0007669"/>
    <property type="project" value="UniProtKB-SubCell"/>
</dbReference>
<dbReference type="PANTHER" id="PTHR32309">
    <property type="entry name" value="TYROSINE-PROTEIN KINASE"/>
    <property type="match status" value="1"/>
</dbReference>
<dbReference type="AlphaFoldDB" id="A0A022KU51"/>
<keyword evidence="10" id="KW-1185">Reference proteome</keyword>